<dbReference type="Pfam" id="PF02690">
    <property type="entry name" value="Na_Pi_cotrans"/>
    <property type="match status" value="1"/>
</dbReference>
<dbReference type="GO" id="GO:0005436">
    <property type="term" value="F:sodium:phosphate symporter activity"/>
    <property type="evidence" value="ECO:0007669"/>
    <property type="project" value="InterPro"/>
</dbReference>
<dbReference type="EMBL" id="QETA01000003">
    <property type="protein sequence ID" value="PWF23238.1"/>
    <property type="molecule type" value="Genomic_DNA"/>
</dbReference>
<dbReference type="PANTHER" id="PTHR10010:SF46">
    <property type="entry name" value="SODIUM-DEPENDENT PHOSPHATE TRANSPORT PROTEIN 2B"/>
    <property type="match status" value="1"/>
</dbReference>
<name>A0A2V1K464_9BURK</name>
<dbReference type="InterPro" id="IPR003841">
    <property type="entry name" value="Na/Pi_transpt"/>
</dbReference>
<feature type="transmembrane region" description="Helical" evidence="6">
    <location>
        <begin position="214"/>
        <end position="236"/>
    </location>
</feature>
<evidence type="ECO:0000256" key="6">
    <source>
        <dbReference type="SAM" id="Phobius"/>
    </source>
</evidence>
<evidence type="ECO:0000256" key="2">
    <source>
        <dbReference type="ARBA" id="ARBA00022475"/>
    </source>
</evidence>
<evidence type="ECO:0000256" key="5">
    <source>
        <dbReference type="ARBA" id="ARBA00023136"/>
    </source>
</evidence>
<dbReference type="Proteomes" id="UP000245212">
    <property type="component" value="Unassembled WGS sequence"/>
</dbReference>
<keyword evidence="4 6" id="KW-1133">Transmembrane helix</keyword>
<gene>
    <name evidence="7" type="ORF">DD235_09635</name>
</gene>
<evidence type="ECO:0000256" key="1">
    <source>
        <dbReference type="ARBA" id="ARBA00004651"/>
    </source>
</evidence>
<protein>
    <submittedName>
        <fullName evidence="7">Na/Pi cotransporter family protein</fullName>
    </submittedName>
</protein>
<evidence type="ECO:0000256" key="4">
    <source>
        <dbReference type="ARBA" id="ARBA00022989"/>
    </source>
</evidence>
<dbReference type="NCBIfam" id="NF037997">
    <property type="entry name" value="Na_Pi_symport"/>
    <property type="match status" value="1"/>
</dbReference>
<dbReference type="AlphaFoldDB" id="A0A2V1K464"/>
<proteinExistence type="predicted"/>
<comment type="caution">
    <text evidence="7">The sequence shown here is derived from an EMBL/GenBank/DDBJ whole genome shotgun (WGS) entry which is preliminary data.</text>
</comment>
<feature type="transmembrane region" description="Helical" evidence="6">
    <location>
        <begin position="134"/>
        <end position="152"/>
    </location>
</feature>
<organism evidence="7 8">
    <name type="scientific">Corticimicrobacter populi</name>
    <dbReference type="NCBI Taxonomy" id="2175229"/>
    <lineage>
        <taxon>Bacteria</taxon>
        <taxon>Pseudomonadati</taxon>
        <taxon>Pseudomonadota</taxon>
        <taxon>Betaproteobacteria</taxon>
        <taxon>Burkholderiales</taxon>
        <taxon>Alcaligenaceae</taxon>
        <taxon>Corticimicrobacter</taxon>
    </lineage>
</organism>
<evidence type="ECO:0000313" key="8">
    <source>
        <dbReference type="Proteomes" id="UP000245212"/>
    </source>
</evidence>
<keyword evidence="2" id="KW-1003">Cell membrane</keyword>
<feature type="transmembrane region" description="Helical" evidence="6">
    <location>
        <begin position="283"/>
        <end position="308"/>
    </location>
</feature>
<comment type="subcellular location">
    <subcellularLocation>
        <location evidence="1">Cell membrane</location>
        <topology evidence="1">Multi-pass membrane protein</topology>
    </subcellularLocation>
</comment>
<evidence type="ECO:0000313" key="7">
    <source>
        <dbReference type="EMBL" id="PWF23238.1"/>
    </source>
</evidence>
<reference evidence="8" key="1">
    <citation type="submission" date="2018-05" db="EMBL/GenBank/DDBJ databases">
        <authorList>
            <person name="Li Y."/>
        </authorList>
    </citation>
    <scope>NUCLEOTIDE SEQUENCE [LARGE SCALE GENOMIC DNA]</scope>
    <source>
        <strain evidence="8">3d-2-2</strain>
    </source>
</reference>
<keyword evidence="3 6" id="KW-0812">Transmembrane</keyword>
<dbReference type="RefSeq" id="WP_109061852.1">
    <property type="nucleotide sequence ID" value="NZ_QETA01000003.1"/>
</dbReference>
<dbReference type="GO" id="GO:0005886">
    <property type="term" value="C:plasma membrane"/>
    <property type="evidence" value="ECO:0007669"/>
    <property type="project" value="UniProtKB-SubCell"/>
</dbReference>
<evidence type="ECO:0000256" key="3">
    <source>
        <dbReference type="ARBA" id="ARBA00022692"/>
    </source>
</evidence>
<dbReference type="PANTHER" id="PTHR10010">
    <property type="entry name" value="SOLUTE CARRIER FAMILY 34 SODIUM PHOSPHATE , MEMBER 2-RELATED"/>
    <property type="match status" value="1"/>
</dbReference>
<feature type="transmembrane region" description="Helical" evidence="6">
    <location>
        <begin position="173"/>
        <end position="194"/>
    </location>
</feature>
<keyword evidence="5 6" id="KW-0472">Membrane</keyword>
<feature type="transmembrane region" description="Helical" evidence="6">
    <location>
        <begin position="248"/>
        <end position="271"/>
    </location>
</feature>
<sequence>MVLMVVKLLGGIGLFLTGMVLLTDGLKAFSGDALRRALLQFTGTPFKAFTSGTLLTLLVQSSAATTITLIGFVSAGLLSFPQAVGVVMGASLGTTGTGWLISLLGLKVSLGLYTMPLIGIGALMKLLARGRVRALGMALSGFGIMFVGIDFMQQGMQTLSEHFSLRAMDMDGLGIRLATMLIGMVVTVMMQSSTAVVAMTLTALSTGTVSFEQGAVLVIGAAIGTTMTGVLAAIGGSVLAKRTALAHVLFNLSTGLLALLLLPAFMAALGWAQHYLGLQPGAVSLVAFHTLFIGVGVCLFLPFAAPFAHLIERLLPSRPDTLVNLLDESQLQVPEVALDTTHKALERISLEMFDLLAVAAQCPVRNDGQAPVLEEHKVKKLKQALRQVRDFFARIPVDEESVYLMPRRLEQMHAIDHLVRLQSRLKLPEQLCDIGINPQATEGAAIARQVLEEARRAVEDPAVAHAEAEAMARQTARLLELRQQVRLAVLRESAGGHRDSFDAMKVMDVMRWLERVAYHSWRVCHSLSGGTTPEPEQADLD</sequence>
<keyword evidence="8" id="KW-1185">Reference proteome</keyword>
<feature type="transmembrane region" description="Helical" evidence="6">
    <location>
        <begin position="6"/>
        <end position="26"/>
    </location>
</feature>
<accession>A0A2V1K464</accession>
<dbReference type="GO" id="GO:0044341">
    <property type="term" value="P:sodium-dependent phosphate transport"/>
    <property type="evidence" value="ECO:0007669"/>
    <property type="project" value="InterPro"/>
</dbReference>
<feature type="transmembrane region" description="Helical" evidence="6">
    <location>
        <begin position="54"/>
        <end position="77"/>
    </location>
</feature>